<sequence length="546" mass="60836">MDGVMSNDGVAVVFNLDPRLQESKRPKHRKMAPREGGFLDSLRTSFSSKTLRTDNKLDSYTNFYTKNDKRRREKGKGKERDLSFIVLPRSSSSLIPDKDLNPGIMMSPPPLPRREDRLPKHANIFTGIPTPTESAITSARNSQHALSKPGTPVNEHSLRPSRSVPDWTSEQRRQYRYFQDAAENELPRIPSTYELRPASNPGMTTEEVGTLERLTRGGGIARDNSPMLSSIGRYKKKREVTVSGGDELLVQQRSSMKPHKSLHLGGNNSPPETPDPFLVKDGPGNSMNGHSSIPVPARKQLLQQRPDHCPNPQNPLPPQHQIRRRSTAPAGATDDDQRRTSSTSQHRLDRPTSTSTYQAHRGHPLYPVVEETPPLIPVSKWSGDWSPHLQQGSELFFETGMGADLGRSASPAPGTPPLVEMGVPSPQAKARPASWACPIRPVVGGGLEPVKSGIVRHSHELDILFPPTPPSSTGDVWDDCHADLEKALREHHLFWEMLRHSWNVFILIWALLLIFKSVQFIVKVIEVLILEPVKFLGNILRNVAES</sequence>
<proteinExistence type="predicted"/>
<feature type="region of interest" description="Disordered" evidence="1">
    <location>
        <begin position="252"/>
        <end position="364"/>
    </location>
</feature>
<feature type="compositionally biased region" description="Polar residues" evidence="1">
    <location>
        <begin position="340"/>
        <end position="358"/>
    </location>
</feature>
<comment type="caution">
    <text evidence="2">The sequence shown here is derived from an EMBL/GenBank/DDBJ whole genome shotgun (WGS) entry which is preliminary data.</text>
</comment>
<evidence type="ECO:0000313" key="2">
    <source>
        <dbReference type="EMBL" id="KAL0631205.1"/>
    </source>
</evidence>
<feature type="region of interest" description="Disordered" evidence="1">
    <location>
        <begin position="17"/>
        <end position="40"/>
    </location>
</feature>
<protein>
    <submittedName>
        <fullName evidence="2">Uncharacterized protein</fullName>
    </submittedName>
</protein>
<evidence type="ECO:0000256" key="1">
    <source>
        <dbReference type="SAM" id="MobiDB-lite"/>
    </source>
</evidence>
<gene>
    <name evidence="2" type="ORF">Q9L58_009937</name>
</gene>
<name>A0ABR3G5K2_9PEZI</name>
<accession>A0ABR3G5K2</accession>
<organism evidence="2 3">
    <name type="scientific">Discina gigas</name>
    <dbReference type="NCBI Taxonomy" id="1032678"/>
    <lineage>
        <taxon>Eukaryota</taxon>
        <taxon>Fungi</taxon>
        <taxon>Dikarya</taxon>
        <taxon>Ascomycota</taxon>
        <taxon>Pezizomycotina</taxon>
        <taxon>Pezizomycetes</taxon>
        <taxon>Pezizales</taxon>
        <taxon>Discinaceae</taxon>
        <taxon>Discina</taxon>
    </lineage>
</organism>
<dbReference type="EMBL" id="JBBBZM010000282">
    <property type="protein sequence ID" value="KAL0631205.1"/>
    <property type="molecule type" value="Genomic_DNA"/>
</dbReference>
<feature type="region of interest" description="Disordered" evidence="1">
    <location>
        <begin position="144"/>
        <end position="170"/>
    </location>
</feature>
<evidence type="ECO:0000313" key="3">
    <source>
        <dbReference type="Proteomes" id="UP001447188"/>
    </source>
</evidence>
<reference evidence="2 3" key="1">
    <citation type="submission" date="2024-02" db="EMBL/GenBank/DDBJ databases">
        <title>Discinaceae phylogenomics.</title>
        <authorList>
            <person name="Dirks A.C."/>
            <person name="James T.Y."/>
        </authorList>
    </citation>
    <scope>NUCLEOTIDE SEQUENCE [LARGE SCALE GENOMIC DNA]</scope>
    <source>
        <strain evidence="2 3">ACD0624</strain>
    </source>
</reference>
<keyword evidence="3" id="KW-1185">Reference proteome</keyword>
<dbReference type="Proteomes" id="UP001447188">
    <property type="component" value="Unassembled WGS sequence"/>
</dbReference>